<protein>
    <submittedName>
        <fullName evidence="1">Putative orfan</fullName>
    </submittedName>
</protein>
<organism evidence="1">
    <name type="scientific">Tupanvirus soda lake</name>
    <dbReference type="NCBI Taxonomy" id="2126985"/>
    <lineage>
        <taxon>Viruses</taxon>
        <taxon>Varidnaviria</taxon>
        <taxon>Bamfordvirae</taxon>
        <taxon>Nucleocytoviricota</taxon>
        <taxon>Megaviricetes</taxon>
        <taxon>Imitervirales</taxon>
        <taxon>Mimiviridae</taxon>
        <taxon>Megamimivirinae</taxon>
        <taxon>Tupanvirus</taxon>
        <taxon>Tupanvirus salinum</taxon>
    </lineage>
</organism>
<reference evidence="1" key="1">
    <citation type="submission" date="2017-01" db="EMBL/GenBank/DDBJ databases">
        <authorList>
            <person name="Assis F.L."/>
            <person name="Abrahao J.S."/>
            <person name="Silva L."/>
            <person name="Khalil J.B."/>
            <person name="Rodrigues R."/>
            <person name="Silva L.S."/>
            <person name="Arantes T."/>
            <person name="Boratto P."/>
            <person name="Andrade M."/>
            <person name="Kroon E.G."/>
            <person name="Ribeiro B."/>
            <person name="Bergier I."/>
            <person name="Seligmann H."/>
            <person name="Ghigo E."/>
            <person name="Colson P."/>
            <person name="Levasseur A."/>
            <person name="Raoult D."/>
            <person name="Scola B.L."/>
        </authorList>
    </citation>
    <scope>NUCLEOTIDE SEQUENCE</scope>
    <source>
        <strain evidence="1">Soda lake</strain>
    </source>
</reference>
<evidence type="ECO:0000313" key="1">
    <source>
        <dbReference type="EMBL" id="QKU35019.1"/>
    </source>
</evidence>
<reference evidence="1" key="2">
    <citation type="journal article" date="2018" name="Nat. Commun.">
        <title>Tailed giant Tupanvirus possesses the most complete translational apparatus of the known virosphere.</title>
        <authorList>
            <person name="Abrahao J."/>
            <person name="Silva L."/>
            <person name="Silva L.S."/>
            <person name="Khalil J.Y.B."/>
            <person name="Rodrigues R."/>
            <person name="Arantes T."/>
            <person name="Assis F."/>
            <person name="Boratto P."/>
            <person name="Andrade M."/>
            <person name="Kroon E.G."/>
            <person name="Ribeiro B."/>
            <person name="Bergier I."/>
            <person name="Seligmann H."/>
            <person name="Ghigo E."/>
            <person name="Colson P."/>
            <person name="Levasseur A."/>
            <person name="Kroemer G."/>
            <person name="Raoult D."/>
            <person name="La Scola B."/>
        </authorList>
    </citation>
    <scope>NUCLEOTIDE SEQUENCE [LARGE SCALE GENOMIC DNA]</scope>
    <source>
        <strain evidence="1">Soda lake</strain>
    </source>
</reference>
<proteinExistence type="predicted"/>
<accession>A0A6N1NJP0</accession>
<dbReference type="RefSeq" id="YP_010781672.1">
    <property type="nucleotide sequence ID" value="NC_075039.1"/>
</dbReference>
<dbReference type="GeneID" id="80518436"/>
<name>A0A6N1NJP0_9VIRU</name>
<dbReference type="EMBL" id="KY523104">
    <property type="protein sequence ID" value="QKU35019.1"/>
    <property type="molecule type" value="Genomic_DNA"/>
</dbReference>
<dbReference type="KEGG" id="vg:80518436"/>
<sequence length="81" mass="9298">MVYGSGDNKKIIKHDNIQIENDKILINKKSAKKICTSRKEKKLINYCPLSVCEINKQHFHILGTNIICGCVRTMLTFFISN</sequence>